<feature type="compositionally biased region" description="Polar residues" evidence="1">
    <location>
        <begin position="101"/>
        <end position="110"/>
    </location>
</feature>
<dbReference type="Proteomes" id="UP000738359">
    <property type="component" value="Unassembled WGS sequence"/>
</dbReference>
<dbReference type="OrthoDB" id="2425916at2759"/>
<dbReference type="AlphaFoldDB" id="A0A9P6IQ07"/>
<dbReference type="EMBL" id="JAAAHY010003521">
    <property type="protein sequence ID" value="KAF9940719.1"/>
    <property type="molecule type" value="Genomic_DNA"/>
</dbReference>
<feature type="non-terminal residue" evidence="2">
    <location>
        <position position="1"/>
    </location>
</feature>
<comment type="caution">
    <text evidence="2">The sequence shown here is derived from an EMBL/GenBank/DDBJ whole genome shotgun (WGS) entry which is preliminary data.</text>
</comment>
<sequence length="220" mass="24049">QLFALDTSTFTDVHAYSGKVEQLMEASGLEDSTYETLVLESLYAGLPDEGQKAITVKYSKLADLPNVAVFLDCPRADSTQFPGRKTDWAKWFKARFKSLESTGQGPSATTVAAGKKPASMQQSKGKHPRKEAHQPCGKEKCTAGSHTPAQCYVMHPELRPQFKKHKSSSHGHVRAISAMKKTPAVSLQPVHAKRLAAVTQEIDVIRSSSLDSILADRIND</sequence>
<organism evidence="2 3">
    <name type="scientific">Mortierella alpina</name>
    <name type="common">Oleaginous fungus</name>
    <name type="synonym">Mortierella renispora</name>
    <dbReference type="NCBI Taxonomy" id="64518"/>
    <lineage>
        <taxon>Eukaryota</taxon>
        <taxon>Fungi</taxon>
        <taxon>Fungi incertae sedis</taxon>
        <taxon>Mucoromycota</taxon>
        <taxon>Mortierellomycotina</taxon>
        <taxon>Mortierellomycetes</taxon>
        <taxon>Mortierellales</taxon>
        <taxon>Mortierellaceae</taxon>
        <taxon>Mortierella</taxon>
    </lineage>
</organism>
<keyword evidence="3" id="KW-1185">Reference proteome</keyword>
<evidence type="ECO:0000313" key="3">
    <source>
        <dbReference type="Proteomes" id="UP000738359"/>
    </source>
</evidence>
<accession>A0A9P6IQ07</accession>
<protein>
    <submittedName>
        <fullName evidence="2">Uncharacterized protein</fullName>
    </submittedName>
</protein>
<proteinExistence type="predicted"/>
<name>A0A9P6IQ07_MORAP</name>
<feature type="region of interest" description="Disordered" evidence="1">
    <location>
        <begin position="101"/>
        <end position="141"/>
    </location>
</feature>
<feature type="non-terminal residue" evidence="2">
    <location>
        <position position="220"/>
    </location>
</feature>
<gene>
    <name evidence="2" type="ORF">BGZ70_006321</name>
</gene>
<feature type="compositionally biased region" description="Basic and acidic residues" evidence="1">
    <location>
        <begin position="131"/>
        <end position="141"/>
    </location>
</feature>
<evidence type="ECO:0000313" key="2">
    <source>
        <dbReference type="EMBL" id="KAF9940719.1"/>
    </source>
</evidence>
<evidence type="ECO:0000256" key="1">
    <source>
        <dbReference type="SAM" id="MobiDB-lite"/>
    </source>
</evidence>
<reference evidence="2" key="1">
    <citation type="journal article" date="2020" name="Fungal Divers.">
        <title>Resolving the Mortierellaceae phylogeny through synthesis of multi-gene phylogenetics and phylogenomics.</title>
        <authorList>
            <person name="Vandepol N."/>
            <person name="Liber J."/>
            <person name="Desiro A."/>
            <person name="Na H."/>
            <person name="Kennedy M."/>
            <person name="Barry K."/>
            <person name="Grigoriev I.V."/>
            <person name="Miller A.N."/>
            <person name="O'Donnell K."/>
            <person name="Stajich J.E."/>
            <person name="Bonito G."/>
        </authorList>
    </citation>
    <scope>NUCLEOTIDE SEQUENCE</scope>
    <source>
        <strain evidence="2">CK1249</strain>
    </source>
</reference>